<dbReference type="PANTHER" id="PTHR30329:SF21">
    <property type="entry name" value="LIPOPROTEIN YIAD-RELATED"/>
    <property type="match status" value="1"/>
</dbReference>
<proteinExistence type="predicted"/>
<dbReference type="OrthoDB" id="9815217at2"/>
<name>A0A521BUX7_SACCC</name>
<evidence type="ECO:0000313" key="5">
    <source>
        <dbReference type="Proteomes" id="UP000319040"/>
    </source>
</evidence>
<dbReference type="RefSeq" id="WP_142532406.1">
    <property type="nucleotide sequence ID" value="NZ_FXTB01000002.1"/>
</dbReference>
<dbReference type="CDD" id="cd07185">
    <property type="entry name" value="OmpA_C-like"/>
    <property type="match status" value="1"/>
</dbReference>
<dbReference type="Pfam" id="PF00691">
    <property type="entry name" value="OmpA"/>
    <property type="match status" value="1"/>
</dbReference>
<dbReference type="InterPro" id="IPR050330">
    <property type="entry name" value="Bact_OuterMem_StrucFunc"/>
</dbReference>
<gene>
    <name evidence="4" type="ORF">SAMN06265379_10288</name>
</gene>
<dbReference type="PROSITE" id="PS51123">
    <property type="entry name" value="OMPA_2"/>
    <property type="match status" value="1"/>
</dbReference>
<dbReference type="SUPFAM" id="SSF103088">
    <property type="entry name" value="OmpA-like"/>
    <property type="match status" value="1"/>
</dbReference>
<keyword evidence="2" id="KW-0175">Coiled coil</keyword>
<evidence type="ECO:0000313" key="4">
    <source>
        <dbReference type="EMBL" id="SMO50885.1"/>
    </source>
</evidence>
<sequence>MNKIIIAIIGGIVAVCTSCIPLKQYQELQEKDRENSAALKRMEMNHQNMEVENNELKAEVKRLKQKVEALEKDTVRLARQNWSLKNRNKELMNQYNDFLQNTSTGNASPESAELLQHLQQLHQQLQDREDQLLLAERELAIKKQGLERASANLRSVEKELEGRNKRLYELERALNEKDSLMNALQTAVANALTDFGSDELAVHIKNGKVYVSMEEKLLFKSGSYQVSEVGVGALRKIAGVLEQKPDIKVLVEGHTDEVPYKSTVLLDNWDLSVKRATSVTRILLQNSSISPTRIIAAGRSEYVPVDASPTPEARRKNRRTEIILSPNLDQVFDLLQAN</sequence>
<protein>
    <submittedName>
        <fullName evidence="4">Chemotaxis protein MotB</fullName>
    </submittedName>
</protein>
<dbReference type="AlphaFoldDB" id="A0A521BUX7"/>
<feature type="coiled-coil region" evidence="2">
    <location>
        <begin position="39"/>
        <end position="80"/>
    </location>
</feature>
<dbReference type="GO" id="GO:0016020">
    <property type="term" value="C:membrane"/>
    <property type="evidence" value="ECO:0007669"/>
    <property type="project" value="UniProtKB-UniRule"/>
</dbReference>
<dbReference type="InterPro" id="IPR006665">
    <property type="entry name" value="OmpA-like"/>
</dbReference>
<reference evidence="4 5" key="1">
    <citation type="submission" date="2017-05" db="EMBL/GenBank/DDBJ databases">
        <authorList>
            <person name="Varghese N."/>
            <person name="Submissions S."/>
        </authorList>
    </citation>
    <scope>NUCLEOTIDE SEQUENCE [LARGE SCALE GENOMIC DNA]</scope>
    <source>
        <strain evidence="4 5">DSM 27040</strain>
    </source>
</reference>
<evidence type="ECO:0000256" key="1">
    <source>
        <dbReference type="PROSITE-ProRule" id="PRU00473"/>
    </source>
</evidence>
<feature type="coiled-coil region" evidence="2">
    <location>
        <begin position="111"/>
        <end position="190"/>
    </location>
</feature>
<dbReference type="Proteomes" id="UP000319040">
    <property type="component" value="Unassembled WGS sequence"/>
</dbReference>
<accession>A0A521BUX7</accession>
<dbReference type="Gene3D" id="3.30.1330.60">
    <property type="entry name" value="OmpA-like domain"/>
    <property type="match status" value="1"/>
</dbReference>
<keyword evidence="1" id="KW-0472">Membrane</keyword>
<organism evidence="4 5">
    <name type="scientific">Saccharicrinis carchari</name>
    <dbReference type="NCBI Taxonomy" id="1168039"/>
    <lineage>
        <taxon>Bacteria</taxon>
        <taxon>Pseudomonadati</taxon>
        <taxon>Bacteroidota</taxon>
        <taxon>Bacteroidia</taxon>
        <taxon>Marinilabiliales</taxon>
        <taxon>Marinilabiliaceae</taxon>
        <taxon>Saccharicrinis</taxon>
    </lineage>
</organism>
<keyword evidence="5" id="KW-1185">Reference proteome</keyword>
<evidence type="ECO:0000256" key="2">
    <source>
        <dbReference type="SAM" id="Coils"/>
    </source>
</evidence>
<evidence type="ECO:0000259" key="3">
    <source>
        <dbReference type="PROSITE" id="PS51123"/>
    </source>
</evidence>
<dbReference type="EMBL" id="FXTB01000002">
    <property type="protein sequence ID" value="SMO50885.1"/>
    <property type="molecule type" value="Genomic_DNA"/>
</dbReference>
<feature type="domain" description="OmpA-like" evidence="3">
    <location>
        <begin position="206"/>
        <end position="328"/>
    </location>
</feature>
<dbReference type="PANTHER" id="PTHR30329">
    <property type="entry name" value="STATOR ELEMENT OF FLAGELLAR MOTOR COMPLEX"/>
    <property type="match status" value="1"/>
</dbReference>
<dbReference type="InterPro" id="IPR036737">
    <property type="entry name" value="OmpA-like_sf"/>
</dbReference>